<dbReference type="InterPro" id="IPR051799">
    <property type="entry name" value="NADH_flavin_oxidoreductase"/>
</dbReference>
<dbReference type="CDD" id="cd04733">
    <property type="entry name" value="OYE_like_2_FMN"/>
    <property type="match status" value="1"/>
</dbReference>
<evidence type="ECO:0000313" key="7">
    <source>
        <dbReference type="EMBL" id="GJC85958.1"/>
    </source>
</evidence>
<evidence type="ECO:0000256" key="4">
    <source>
        <dbReference type="ARBA" id="ARBA00023002"/>
    </source>
</evidence>
<evidence type="ECO:0000256" key="1">
    <source>
        <dbReference type="ARBA" id="ARBA00005979"/>
    </source>
</evidence>
<dbReference type="PANTHER" id="PTHR43656">
    <property type="entry name" value="BINDING OXIDOREDUCTASE, PUTATIVE (AFU_ORTHOLOGUE AFUA_2G08260)-RELATED"/>
    <property type="match status" value="1"/>
</dbReference>
<name>A0AA37GTQ4_9PEZI</name>
<dbReference type="Gene3D" id="3.20.20.70">
    <property type="entry name" value="Aldolase class I"/>
    <property type="match status" value="1"/>
</dbReference>
<evidence type="ECO:0000256" key="5">
    <source>
        <dbReference type="SAM" id="MobiDB-lite"/>
    </source>
</evidence>
<accession>A0AA37GTQ4</accession>
<keyword evidence="8" id="KW-1185">Reference proteome</keyword>
<evidence type="ECO:0000259" key="6">
    <source>
        <dbReference type="Pfam" id="PF00724"/>
    </source>
</evidence>
<dbReference type="PANTHER" id="PTHR43656:SF5">
    <property type="entry name" value="NADH:FLAVIN OXIDOREDUCTASE_NADH OXIDASE N-TERMINAL DOMAIN-CONTAINING PROTEIN"/>
    <property type="match status" value="1"/>
</dbReference>
<feature type="domain" description="NADH:flavin oxidoreductase/NADH oxidase N-terminal" evidence="6">
    <location>
        <begin position="30"/>
        <end position="362"/>
    </location>
</feature>
<evidence type="ECO:0000256" key="2">
    <source>
        <dbReference type="ARBA" id="ARBA00022630"/>
    </source>
</evidence>
<dbReference type="GO" id="GO:0010181">
    <property type="term" value="F:FMN binding"/>
    <property type="evidence" value="ECO:0007669"/>
    <property type="project" value="InterPro"/>
</dbReference>
<proteinExistence type="inferred from homology"/>
<dbReference type="InterPro" id="IPR013785">
    <property type="entry name" value="Aldolase_TIM"/>
</dbReference>
<evidence type="ECO:0000256" key="3">
    <source>
        <dbReference type="ARBA" id="ARBA00022643"/>
    </source>
</evidence>
<keyword evidence="3" id="KW-0288">FMN</keyword>
<dbReference type="InterPro" id="IPR001155">
    <property type="entry name" value="OxRdtase_FMN_N"/>
</dbReference>
<organism evidence="7 8">
    <name type="scientific">Colletotrichum liriopes</name>
    <dbReference type="NCBI Taxonomy" id="708192"/>
    <lineage>
        <taxon>Eukaryota</taxon>
        <taxon>Fungi</taxon>
        <taxon>Dikarya</taxon>
        <taxon>Ascomycota</taxon>
        <taxon>Pezizomycotina</taxon>
        <taxon>Sordariomycetes</taxon>
        <taxon>Hypocreomycetidae</taxon>
        <taxon>Glomerellales</taxon>
        <taxon>Glomerellaceae</taxon>
        <taxon>Colletotrichum</taxon>
        <taxon>Colletotrichum spaethianum species complex</taxon>
    </lineage>
</organism>
<dbReference type="GO" id="GO:0016491">
    <property type="term" value="F:oxidoreductase activity"/>
    <property type="evidence" value="ECO:0007669"/>
    <property type="project" value="UniProtKB-KW"/>
</dbReference>
<evidence type="ECO:0000313" key="8">
    <source>
        <dbReference type="Proteomes" id="UP001055172"/>
    </source>
</evidence>
<dbReference type="SUPFAM" id="SSF51395">
    <property type="entry name" value="FMN-linked oxidoreductases"/>
    <property type="match status" value="1"/>
</dbReference>
<dbReference type="Pfam" id="PF00724">
    <property type="entry name" value="Oxidored_FMN"/>
    <property type="match status" value="1"/>
</dbReference>
<feature type="region of interest" description="Disordered" evidence="5">
    <location>
        <begin position="1"/>
        <end position="21"/>
    </location>
</feature>
<gene>
    <name evidence="7" type="ORF">ColLi_08796</name>
</gene>
<feature type="region of interest" description="Disordered" evidence="5">
    <location>
        <begin position="389"/>
        <end position="408"/>
    </location>
</feature>
<comment type="similarity">
    <text evidence="1">Belongs to the NADH:flavin oxidoreductase/NADH oxidase family.</text>
</comment>
<keyword evidence="2" id="KW-0285">Flavoprotein</keyword>
<comment type="caution">
    <text evidence="7">The sequence shown here is derived from an EMBL/GenBank/DDBJ whole genome shotgun (WGS) entry which is preliminary data.</text>
</comment>
<reference evidence="7 8" key="1">
    <citation type="submission" date="2021-07" db="EMBL/GenBank/DDBJ databases">
        <title>Genome data of Colletotrichum spaethianum.</title>
        <authorList>
            <person name="Utami Y.D."/>
            <person name="Hiruma K."/>
        </authorList>
    </citation>
    <scope>NUCLEOTIDE SEQUENCE [LARGE SCALE GENOMIC DNA]</scope>
    <source>
        <strain evidence="7 8">MAFF 242679</strain>
    </source>
</reference>
<dbReference type="AlphaFoldDB" id="A0AA37GTQ4"/>
<dbReference type="EMBL" id="BPPX01000020">
    <property type="protein sequence ID" value="GJC85958.1"/>
    <property type="molecule type" value="Genomic_DNA"/>
</dbReference>
<dbReference type="Proteomes" id="UP001055172">
    <property type="component" value="Unassembled WGS sequence"/>
</dbReference>
<keyword evidence="4" id="KW-0560">Oxidoreductase</keyword>
<protein>
    <submittedName>
        <fullName evidence="7">NADH-dependent flavin oxidoreductase nadA</fullName>
    </submittedName>
</protein>
<sequence length="452" mass="49378">MPTRYPGRQDADPAPLAQPLSFPFSTTVAPNRLMKGAMTERVCTWDTADVPKRGVPTEELVTLYRNWGTGGWGILLSGNILIDPEHLEAAGNPVISLAHEPVEGDERFEVWRRVAAAGKAGGSLLLGQINHPGRQVINDIQKDPVSASDVQLMKDFAGMKFNKPHAATAEEIRQLTDSFVHSAVYLEKAGFDGVQLHGAHGYLMAQFLSQTTNKRTDAYGGSLRNRARLITDIADAIRTRTGPGFVLGIKINSVEFQESGFTVEEAAELCQLLEEHKFDFVELSGGTYEQTAWHHRRESTRAREAFFLEFAEKIVPHVSKTRTFVTGGVRSVGAMVDILQAGLDGVGIGRPACTEPRLPNDIFDNGLKSCIKPWFDEQDFGLGSALSGAQMRQMGRNEEPLDPSDQTSADGLLKDVAAWTAQVAKSEGRLYGFVKTESVPVLPYANAAQAKL</sequence>